<dbReference type="SUPFAM" id="SSF48334">
    <property type="entry name" value="DNA repair protein MutS, domain III"/>
    <property type="match status" value="1"/>
</dbReference>
<evidence type="ECO:0000313" key="14">
    <source>
        <dbReference type="Proteomes" id="UP000294743"/>
    </source>
</evidence>
<evidence type="ECO:0000256" key="7">
    <source>
        <dbReference type="ARBA" id="ARBA00023204"/>
    </source>
</evidence>
<dbReference type="GO" id="GO:0005829">
    <property type="term" value="C:cytosol"/>
    <property type="evidence" value="ECO:0007669"/>
    <property type="project" value="TreeGrafter"/>
</dbReference>
<dbReference type="Pfam" id="PF01624">
    <property type="entry name" value="MutS_I"/>
    <property type="match status" value="1"/>
</dbReference>
<keyword evidence="4 9" id="KW-0227">DNA damage</keyword>
<dbReference type="Pfam" id="PF05192">
    <property type="entry name" value="MutS_III"/>
    <property type="match status" value="1"/>
</dbReference>
<organism evidence="13 14">
    <name type="scientific">Breznakia blatticola</name>
    <dbReference type="NCBI Taxonomy" id="1754012"/>
    <lineage>
        <taxon>Bacteria</taxon>
        <taxon>Bacillati</taxon>
        <taxon>Bacillota</taxon>
        <taxon>Erysipelotrichia</taxon>
        <taxon>Erysipelotrichales</taxon>
        <taxon>Erysipelotrichaceae</taxon>
        <taxon>Breznakia</taxon>
    </lineage>
</organism>
<evidence type="ECO:0000256" key="10">
    <source>
        <dbReference type="RuleBase" id="RU003756"/>
    </source>
</evidence>
<evidence type="ECO:0000256" key="3">
    <source>
        <dbReference type="ARBA" id="ARBA00022741"/>
    </source>
</evidence>
<dbReference type="PIRSF" id="PIRSF037677">
    <property type="entry name" value="DNA_mis_repair_Msh6"/>
    <property type="match status" value="1"/>
</dbReference>
<keyword evidence="7 9" id="KW-0234">DNA repair</keyword>
<evidence type="ECO:0000256" key="6">
    <source>
        <dbReference type="ARBA" id="ARBA00023125"/>
    </source>
</evidence>
<dbReference type="Pfam" id="PF00488">
    <property type="entry name" value="MutS_V"/>
    <property type="match status" value="1"/>
</dbReference>
<dbReference type="InterPro" id="IPR000432">
    <property type="entry name" value="DNA_mismatch_repair_MutS_C"/>
</dbReference>
<feature type="domain" description="DNA mismatch repair proteins mutS family" evidence="12">
    <location>
        <begin position="684"/>
        <end position="700"/>
    </location>
</feature>
<sequence>MENSKKQVKEKKYTPMMMQYLEVKKGLQDCIVFYRLGDFYEMFFDDAIVASKELDLVLTGRNAGVEERVPMCGIPYHAATGYIQRLTQKGYKIAIVEQLEEASAGKIVKRDVVKIVTPGTIMEEANENQSGVYLATIYDFKYGYALCFCEMTCGQVLAKSIDRDFQTLQMTLLSMNVKEIVVSESLDSKVKKRLEEYGTMTLSYEEDLTLKATYEDLLDVQDVHIKTSFAMLTNYLEATQKREMSHLGKVEMLEDDAYLQMDFSTKANLELLQPLRVNSKSQTLFGFLNHTKTALGARCLKQWISYPLIDEGKINQRLDAIGYLNDNFILKDELKEELSDVYDLDRLGAKIAYGNANPQDVRRLTSTLVAAPRILEVFNGCKQMIQEVQVDACVDLTLKLDGIMLEDASNNPKDGHIFVDGYDSQLDEYRKIQNEANQYILDLELREKEQTGINSLKVGYNRVFGYYIEVSSANLSKLKDDFGYTRKQTLTNAERFVSEELKDLEDKILHAKEKSVRREYELYQMLIDEIRLYLPKIHQLARAIAKIDALYALSVVASKPGYIRPVFENNNRIHLVENAHPILNDMMKKSRYVTNDLQMSADDSIMIITGPNMGGKSTFMRQVALTVILAQMGSYVPAKECVLPIFDKIFTRIGASDDIMSGHSTFMVEMMEANYALQNATDASLILFDEIGRGTSTYDGMSLAYAMLEYLHEHTKAKTLFSTHYHELTSLEDTYDGIRNITVAVDEEDDEIVFLYKMKPGKADKSYGVNVARLAKLPNSLLERASQILANVQKEEIDLHVEMQEEMVKEDHQATEVLRKLQQANVEQMTPIEALLFLNELKK</sequence>
<dbReference type="Gene3D" id="1.10.1420.10">
    <property type="match status" value="2"/>
</dbReference>
<name>A0A4R7ZCH0_9FIRM</name>
<dbReference type="SMART" id="SM00534">
    <property type="entry name" value="MUTSac"/>
    <property type="match status" value="1"/>
</dbReference>
<feature type="coiled-coil region" evidence="11">
    <location>
        <begin position="487"/>
        <end position="514"/>
    </location>
</feature>
<dbReference type="OrthoDB" id="9802448at2"/>
<dbReference type="GO" id="GO:0003684">
    <property type="term" value="F:damaged DNA binding"/>
    <property type="evidence" value="ECO:0007669"/>
    <property type="project" value="UniProtKB-UniRule"/>
</dbReference>
<dbReference type="PANTHER" id="PTHR11361">
    <property type="entry name" value="DNA MISMATCH REPAIR PROTEIN MUTS FAMILY MEMBER"/>
    <property type="match status" value="1"/>
</dbReference>
<dbReference type="Pfam" id="PF05188">
    <property type="entry name" value="MutS_II"/>
    <property type="match status" value="1"/>
</dbReference>
<dbReference type="AlphaFoldDB" id="A0A4R7ZCH0"/>
<dbReference type="GO" id="GO:0030983">
    <property type="term" value="F:mismatched DNA binding"/>
    <property type="evidence" value="ECO:0007669"/>
    <property type="project" value="InterPro"/>
</dbReference>
<dbReference type="GO" id="GO:0006298">
    <property type="term" value="P:mismatch repair"/>
    <property type="evidence" value="ECO:0007669"/>
    <property type="project" value="UniProtKB-UniRule"/>
</dbReference>
<keyword evidence="3 9" id="KW-0547">Nucleotide-binding</keyword>
<dbReference type="Gene3D" id="3.40.50.300">
    <property type="entry name" value="P-loop containing nucleotide triphosphate hydrolases"/>
    <property type="match status" value="1"/>
</dbReference>
<dbReference type="InterPro" id="IPR045076">
    <property type="entry name" value="MutS"/>
</dbReference>
<dbReference type="InterPro" id="IPR007695">
    <property type="entry name" value="DNA_mismatch_repair_MutS-lik_N"/>
</dbReference>
<dbReference type="InterPro" id="IPR007696">
    <property type="entry name" value="DNA_mismatch_repair_MutS_core"/>
</dbReference>
<keyword evidence="11" id="KW-0175">Coiled coil</keyword>
<dbReference type="InterPro" id="IPR036187">
    <property type="entry name" value="DNA_mismatch_repair_MutS_sf"/>
</dbReference>
<dbReference type="InterPro" id="IPR007860">
    <property type="entry name" value="DNA_mmatch_repair_MutS_con_dom"/>
</dbReference>
<dbReference type="FunFam" id="3.40.1170.10:FF:000001">
    <property type="entry name" value="DNA mismatch repair protein MutS"/>
    <property type="match status" value="1"/>
</dbReference>
<dbReference type="PANTHER" id="PTHR11361:SF34">
    <property type="entry name" value="DNA MISMATCH REPAIR PROTEIN MSH1, MITOCHONDRIAL"/>
    <property type="match status" value="1"/>
</dbReference>
<evidence type="ECO:0000256" key="9">
    <source>
        <dbReference type="HAMAP-Rule" id="MF_00096"/>
    </source>
</evidence>
<dbReference type="Gene3D" id="3.40.1170.10">
    <property type="entry name" value="DNA repair protein MutS, domain I"/>
    <property type="match status" value="1"/>
</dbReference>
<evidence type="ECO:0000313" key="13">
    <source>
        <dbReference type="EMBL" id="TDW11818.1"/>
    </source>
</evidence>
<dbReference type="NCBIfam" id="TIGR01070">
    <property type="entry name" value="mutS1"/>
    <property type="match status" value="1"/>
</dbReference>
<keyword evidence="6 9" id="KW-0238">DNA-binding</keyword>
<dbReference type="InterPro" id="IPR007861">
    <property type="entry name" value="DNA_mismatch_repair_MutS_clamp"/>
</dbReference>
<gene>
    <name evidence="9" type="primary">mutS</name>
    <name evidence="13" type="ORF">EDD63_1525</name>
</gene>
<dbReference type="SMART" id="SM00533">
    <property type="entry name" value="MUTSd"/>
    <property type="match status" value="1"/>
</dbReference>
<evidence type="ECO:0000256" key="4">
    <source>
        <dbReference type="ARBA" id="ARBA00022763"/>
    </source>
</evidence>
<proteinExistence type="inferred from homology"/>
<protein>
    <recommendedName>
        <fullName evidence="2 9">DNA mismatch repair protein MutS</fullName>
    </recommendedName>
</protein>
<dbReference type="InterPro" id="IPR036678">
    <property type="entry name" value="MutS_con_dom_sf"/>
</dbReference>
<keyword evidence="14" id="KW-1185">Reference proteome</keyword>
<dbReference type="SUPFAM" id="SSF52540">
    <property type="entry name" value="P-loop containing nucleoside triphosphate hydrolases"/>
    <property type="match status" value="1"/>
</dbReference>
<evidence type="ECO:0000256" key="11">
    <source>
        <dbReference type="SAM" id="Coils"/>
    </source>
</evidence>
<evidence type="ECO:0000259" key="12">
    <source>
        <dbReference type="PROSITE" id="PS00486"/>
    </source>
</evidence>
<dbReference type="InterPro" id="IPR005748">
    <property type="entry name" value="DNA_mismatch_repair_MutS"/>
</dbReference>
<dbReference type="Gene3D" id="3.30.420.110">
    <property type="entry name" value="MutS, connector domain"/>
    <property type="match status" value="1"/>
</dbReference>
<dbReference type="NCBIfam" id="NF003810">
    <property type="entry name" value="PRK05399.1"/>
    <property type="match status" value="1"/>
</dbReference>
<evidence type="ECO:0000256" key="2">
    <source>
        <dbReference type="ARBA" id="ARBA00021982"/>
    </source>
</evidence>
<evidence type="ECO:0000256" key="5">
    <source>
        <dbReference type="ARBA" id="ARBA00022840"/>
    </source>
</evidence>
<keyword evidence="5 9" id="KW-0067">ATP-binding</keyword>
<dbReference type="GO" id="GO:0140664">
    <property type="term" value="F:ATP-dependent DNA damage sensor activity"/>
    <property type="evidence" value="ECO:0007669"/>
    <property type="project" value="InterPro"/>
</dbReference>
<dbReference type="HAMAP" id="MF_00096">
    <property type="entry name" value="MutS"/>
    <property type="match status" value="1"/>
</dbReference>
<dbReference type="SUPFAM" id="SSF55271">
    <property type="entry name" value="DNA repair protein MutS, domain I"/>
    <property type="match status" value="1"/>
</dbReference>
<feature type="binding site" evidence="9">
    <location>
        <begin position="610"/>
        <end position="617"/>
    </location>
    <ligand>
        <name>ATP</name>
        <dbReference type="ChEBI" id="CHEBI:30616"/>
    </ligand>
</feature>
<dbReference type="Proteomes" id="UP000294743">
    <property type="component" value="Unassembled WGS sequence"/>
</dbReference>
<dbReference type="InterPro" id="IPR017261">
    <property type="entry name" value="DNA_mismatch_repair_MutS/MSH"/>
</dbReference>
<comment type="function">
    <text evidence="8 9">This protein is involved in the repair of mismatches in DNA. It is possible that it carries out the mismatch recognition step. This protein has a weak ATPase activity.</text>
</comment>
<dbReference type="Pfam" id="PF05190">
    <property type="entry name" value="MutS_IV"/>
    <property type="match status" value="1"/>
</dbReference>
<accession>A0A4R7ZCH0</accession>
<reference evidence="13 14" key="1">
    <citation type="submission" date="2019-03" db="EMBL/GenBank/DDBJ databases">
        <title>Genomic Encyclopedia of Type Strains, Phase IV (KMG-IV): sequencing the most valuable type-strain genomes for metagenomic binning, comparative biology and taxonomic classification.</title>
        <authorList>
            <person name="Goeker M."/>
        </authorList>
    </citation>
    <scope>NUCLEOTIDE SEQUENCE [LARGE SCALE GENOMIC DNA]</scope>
    <source>
        <strain evidence="13 14">DSM 28867</strain>
    </source>
</reference>
<dbReference type="PROSITE" id="PS00486">
    <property type="entry name" value="DNA_MISMATCH_REPAIR_2"/>
    <property type="match status" value="1"/>
</dbReference>
<dbReference type="FunFam" id="3.40.50.300:FF:000870">
    <property type="entry name" value="MutS protein homolog 4"/>
    <property type="match status" value="1"/>
</dbReference>
<dbReference type="EMBL" id="SODD01000052">
    <property type="protein sequence ID" value="TDW11818.1"/>
    <property type="molecule type" value="Genomic_DNA"/>
</dbReference>
<dbReference type="RefSeq" id="WP_134171151.1">
    <property type="nucleotide sequence ID" value="NZ_SODD01000052.1"/>
</dbReference>
<comment type="caution">
    <text evidence="13">The sequence shown here is derived from an EMBL/GenBank/DDBJ whole genome shotgun (WGS) entry which is preliminary data.</text>
</comment>
<dbReference type="SUPFAM" id="SSF53150">
    <property type="entry name" value="DNA repair protein MutS, domain II"/>
    <property type="match status" value="1"/>
</dbReference>
<evidence type="ECO:0000256" key="1">
    <source>
        <dbReference type="ARBA" id="ARBA00006271"/>
    </source>
</evidence>
<dbReference type="InterPro" id="IPR016151">
    <property type="entry name" value="DNA_mismatch_repair_MutS_N"/>
</dbReference>
<dbReference type="InterPro" id="IPR027417">
    <property type="entry name" value="P-loop_NTPase"/>
</dbReference>
<evidence type="ECO:0000256" key="8">
    <source>
        <dbReference type="ARBA" id="ARBA00024647"/>
    </source>
</evidence>
<comment type="similarity">
    <text evidence="1 9 10">Belongs to the DNA mismatch repair MutS family.</text>
</comment>
<dbReference type="GO" id="GO:0005524">
    <property type="term" value="F:ATP binding"/>
    <property type="evidence" value="ECO:0007669"/>
    <property type="project" value="UniProtKB-UniRule"/>
</dbReference>